<feature type="region of interest" description="Disordered" evidence="1">
    <location>
        <begin position="1"/>
        <end position="366"/>
    </location>
</feature>
<dbReference type="STRING" id="112498.A0A2D3V4J2"/>
<accession>A0A2D3V4J2</accession>
<feature type="region of interest" description="Disordered" evidence="1">
    <location>
        <begin position="400"/>
        <end position="483"/>
    </location>
</feature>
<dbReference type="AlphaFoldDB" id="A0A2D3V4J2"/>
<feature type="domain" description="Wings apart-like protein C-terminal" evidence="2">
    <location>
        <begin position="549"/>
        <end position="883"/>
    </location>
</feature>
<dbReference type="OrthoDB" id="78088at2759"/>
<feature type="compositionally biased region" description="Polar residues" evidence="1">
    <location>
        <begin position="18"/>
        <end position="28"/>
    </location>
</feature>
<protein>
    <recommendedName>
        <fullName evidence="2">Wings apart-like protein C-terminal domain-containing protein</fullName>
    </recommendedName>
</protein>
<reference evidence="3 4" key="1">
    <citation type="submission" date="2016-03" db="EMBL/GenBank/DDBJ databases">
        <authorList>
            <person name="Ploux O."/>
        </authorList>
    </citation>
    <scope>NUCLEOTIDE SEQUENCE [LARGE SCALE GENOMIC DNA]</scope>
    <source>
        <strain evidence="3 4">URUG2</strain>
    </source>
</reference>
<feature type="compositionally biased region" description="Basic residues" evidence="1">
    <location>
        <begin position="63"/>
        <end position="75"/>
    </location>
</feature>
<dbReference type="InterPro" id="IPR011989">
    <property type="entry name" value="ARM-like"/>
</dbReference>
<proteinExistence type="predicted"/>
<feature type="compositionally biased region" description="Polar residues" evidence="1">
    <location>
        <begin position="336"/>
        <end position="345"/>
    </location>
</feature>
<dbReference type="InterPro" id="IPR022771">
    <property type="entry name" value="WAPL_C"/>
</dbReference>
<dbReference type="Proteomes" id="UP000225277">
    <property type="component" value="Unassembled WGS sequence"/>
</dbReference>
<dbReference type="RefSeq" id="XP_023628494.1">
    <property type="nucleotide sequence ID" value="XM_023772726.1"/>
</dbReference>
<dbReference type="Gene3D" id="1.25.10.10">
    <property type="entry name" value="Leucine-rich Repeat Variant"/>
    <property type="match status" value="2"/>
</dbReference>
<keyword evidence="4" id="KW-1185">Reference proteome</keyword>
<dbReference type="GeneID" id="35602585"/>
<organism evidence="3 4">
    <name type="scientific">Ramularia collo-cygni</name>
    <dbReference type="NCBI Taxonomy" id="112498"/>
    <lineage>
        <taxon>Eukaryota</taxon>
        <taxon>Fungi</taxon>
        <taxon>Dikarya</taxon>
        <taxon>Ascomycota</taxon>
        <taxon>Pezizomycotina</taxon>
        <taxon>Dothideomycetes</taxon>
        <taxon>Dothideomycetidae</taxon>
        <taxon>Mycosphaerellales</taxon>
        <taxon>Mycosphaerellaceae</taxon>
        <taxon>Ramularia</taxon>
    </lineage>
</organism>
<feature type="region of interest" description="Disordered" evidence="1">
    <location>
        <begin position="510"/>
        <end position="534"/>
    </location>
</feature>
<evidence type="ECO:0000313" key="3">
    <source>
        <dbReference type="EMBL" id="CZT21605.1"/>
    </source>
</evidence>
<evidence type="ECO:0000256" key="1">
    <source>
        <dbReference type="SAM" id="MobiDB-lite"/>
    </source>
</evidence>
<evidence type="ECO:0000313" key="4">
    <source>
        <dbReference type="Proteomes" id="UP000225277"/>
    </source>
</evidence>
<feature type="compositionally biased region" description="Acidic residues" evidence="1">
    <location>
        <begin position="437"/>
        <end position="457"/>
    </location>
</feature>
<feature type="compositionally biased region" description="Polar residues" evidence="1">
    <location>
        <begin position="467"/>
        <end position="479"/>
    </location>
</feature>
<feature type="compositionally biased region" description="Basic residues" evidence="1">
    <location>
        <begin position="1"/>
        <end position="10"/>
    </location>
</feature>
<feature type="compositionally biased region" description="Polar residues" evidence="1">
    <location>
        <begin position="281"/>
        <end position="294"/>
    </location>
</feature>
<gene>
    <name evidence="3" type="ORF">RCC_07469</name>
</gene>
<name>A0A2D3V4J2_9PEZI</name>
<dbReference type="EMBL" id="FJUY01000011">
    <property type="protein sequence ID" value="CZT21605.1"/>
    <property type="molecule type" value="Genomic_DNA"/>
</dbReference>
<sequence>MAAVSRRRKQATYGKPSRSVNTWNSGNLNALDEDELPIVEPTTSRSAGVMKSYSVQKRETKPKSPRLKAKPSKSRAIKEDIWDVPSSESSEDDISPVKRQSVQKLGGKGRSERGQEDVQLAPWEKAKVVESGTARRDDIGTSGRGVVRAIGESEQSQTVDSLVPLADSPSRESATPPVQPSPKSSSAAARLQAKRRQSGHVVTTEASKPCQPFKRTAQGGPHTVMGPRKRLRSNKTEGGDILMDDVSVPSCDSHEMSISSESPLHGTLQKPETGGGGADVSTATAAISETNQAANPRRNRRGNLTTHSSPRKGVSAPARLNEMLPVDADNTDDTRSTLNTDSTAVTPDKNSDARYPASPQTAFRTGATKNQSHLLNELLHAESAVPSPSALPMQALKITSTRRGPGGMASRMLPKSSSDVGRPRTKLVDRLKASAESSDEGTSEEDITDASDVEMNDAGDREDVTPEGTQSHSQATAANSRPKFTYAASQVTWLKEESLEEELMLNMPTDSQHRPKITHWHGLGNSNSTSQKESFEMEDSDDEGAAGRLRTIHELRAGGINRRFMDDISGLLEDVANHNIKARSRRRSALIDVANKLTDKSFAAKFYTQGFEQQLLSECVAPPDDIADFALAVAIVVILAGAPPEHTAQSLKDGGALSLLVRMLSNRTDPKKLVKERRNNMSKGAQSDFLHFIGRVTEQQAIWGDAVPTLVTSRTISLRALDLLAAKLRRAGDQSEILSHDSIQEVLFSQTEIDLVRSGDIPAEVTLSMSLLESLSTTTINLAWPAELTKCLGNMVALPILVNDKAQKLRFLTLRLCLHLTNGNQRNCKAFAGPDTVVALLQSMANGFEALSQDQEESQRTISLDLLVLTMGIMINLTEQRSSACEYAATEEAVPVLSNLVGTFLKGQQRTLEAESVEDGVTNVAFGYLAVVLANLCRYRETRHIIASRLPGKKLERLVEAVHEFVLHHQKVDNLNFEGEEGTAVWSSFTEKLNGILSRLSAEAEADEIDRR</sequence>
<feature type="compositionally biased region" description="Basic and acidic residues" evidence="1">
    <location>
        <begin position="124"/>
        <end position="139"/>
    </location>
</feature>
<evidence type="ECO:0000259" key="2">
    <source>
        <dbReference type="Pfam" id="PF07814"/>
    </source>
</evidence>
<dbReference type="Pfam" id="PF07814">
    <property type="entry name" value="WAPL"/>
    <property type="match status" value="1"/>
</dbReference>